<reference evidence="2" key="1">
    <citation type="submission" date="2020-03" db="EMBL/GenBank/DDBJ databases">
        <title>The deep terrestrial virosphere.</title>
        <authorList>
            <person name="Holmfeldt K."/>
            <person name="Nilsson E."/>
            <person name="Simone D."/>
            <person name="Lopez-Fernandez M."/>
            <person name="Wu X."/>
            <person name="de Brujin I."/>
            <person name="Lundin D."/>
            <person name="Andersson A."/>
            <person name="Bertilsson S."/>
            <person name="Dopson M."/>
        </authorList>
    </citation>
    <scope>NUCLEOTIDE SEQUENCE</scope>
    <source>
        <strain evidence="1">MM415A01103</strain>
        <strain evidence="2">MM415B02624</strain>
    </source>
</reference>
<evidence type="ECO:0000313" key="1">
    <source>
        <dbReference type="EMBL" id="QJA78222.1"/>
    </source>
</evidence>
<gene>
    <name evidence="1" type="ORF">MM415A01103_0010</name>
    <name evidence="2" type="ORF">MM415B02624_0005</name>
</gene>
<proteinExistence type="predicted"/>
<organism evidence="2">
    <name type="scientific">viral metagenome</name>
    <dbReference type="NCBI Taxonomy" id="1070528"/>
    <lineage>
        <taxon>unclassified sequences</taxon>
        <taxon>metagenomes</taxon>
        <taxon>organismal metagenomes</taxon>
    </lineage>
</organism>
<dbReference type="AlphaFoldDB" id="A0A6M3L6G0"/>
<dbReference type="EMBL" id="MT142819">
    <property type="protein sequence ID" value="QJA89044.1"/>
    <property type="molecule type" value="Genomic_DNA"/>
</dbReference>
<evidence type="ECO:0000313" key="2">
    <source>
        <dbReference type="EMBL" id="QJA89044.1"/>
    </source>
</evidence>
<dbReference type="EMBL" id="MT142326">
    <property type="protein sequence ID" value="QJA78222.1"/>
    <property type="molecule type" value="Genomic_DNA"/>
</dbReference>
<accession>A0A6M3L6G0</accession>
<name>A0A6M3L6G0_9ZZZZ</name>
<protein>
    <submittedName>
        <fullName evidence="2">Uncharacterized protein</fullName>
    </submittedName>
</protein>
<sequence>MHLLRATFTVPWGTEHHRVEQSLPKYQRTWVERMEMEGWKLCSEIAWNPAPLLETDGRSRYAMNAYFDRRPKELTLEVDNPKVIEELVRKYGAKVN</sequence>